<dbReference type="EMBL" id="JBBPBM010000028">
    <property type="protein sequence ID" value="KAK8537457.1"/>
    <property type="molecule type" value="Genomic_DNA"/>
</dbReference>
<sequence>MRRIAKCENSTGLSSKDSFGDHSMLMVMQSGGGGRRRDLGFPTARRPERSARLHRRSSISGSFCRNDAAGSRCNCCSNRTWFRCCYIADMEVSCQLL</sequence>
<comment type="caution">
    <text evidence="2">The sequence shown here is derived from an EMBL/GenBank/DDBJ whole genome shotgun (WGS) entry which is preliminary data.</text>
</comment>
<gene>
    <name evidence="2" type="ORF">V6N12_043619</name>
</gene>
<feature type="compositionally biased region" description="Basic and acidic residues" evidence="1">
    <location>
        <begin position="35"/>
        <end position="51"/>
    </location>
</feature>
<feature type="compositionally biased region" description="Polar residues" evidence="1">
    <location>
        <begin position="8"/>
        <end position="17"/>
    </location>
</feature>
<feature type="region of interest" description="Disordered" evidence="1">
    <location>
        <begin position="25"/>
        <end position="52"/>
    </location>
</feature>
<protein>
    <submittedName>
        <fullName evidence="2">Uncharacterized protein</fullName>
    </submittedName>
</protein>
<reference evidence="2 3" key="1">
    <citation type="journal article" date="2024" name="G3 (Bethesda)">
        <title>Genome assembly of Hibiscus sabdariffa L. provides insights into metabolisms of medicinal natural products.</title>
        <authorList>
            <person name="Kim T."/>
        </authorList>
    </citation>
    <scope>NUCLEOTIDE SEQUENCE [LARGE SCALE GENOMIC DNA]</scope>
    <source>
        <strain evidence="2">TK-2024</strain>
        <tissue evidence="2">Old leaves</tissue>
    </source>
</reference>
<evidence type="ECO:0000313" key="2">
    <source>
        <dbReference type="EMBL" id="KAK8537457.1"/>
    </source>
</evidence>
<feature type="region of interest" description="Disordered" evidence="1">
    <location>
        <begin position="1"/>
        <end position="20"/>
    </location>
</feature>
<accession>A0ABR2DFX4</accession>
<evidence type="ECO:0000256" key="1">
    <source>
        <dbReference type="SAM" id="MobiDB-lite"/>
    </source>
</evidence>
<name>A0ABR2DFX4_9ROSI</name>
<dbReference type="Proteomes" id="UP001472677">
    <property type="component" value="Unassembled WGS sequence"/>
</dbReference>
<evidence type="ECO:0000313" key="3">
    <source>
        <dbReference type="Proteomes" id="UP001472677"/>
    </source>
</evidence>
<keyword evidence="3" id="KW-1185">Reference proteome</keyword>
<proteinExistence type="predicted"/>
<organism evidence="2 3">
    <name type="scientific">Hibiscus sabdariffa</name>
    <name type="common">roselle</name>
    <dbReference type="NCBI Taxonomy" id="183260"/>
    <lineage>
        <taxon>Eukaryota</taxon>
        <taxon>Viridiplantae</taxon>
        <taxon>Streptophyta</taxon>
        <taxon>Embryophyta</taxon>
        <taxon>Tracheophyta</taxon>
        <taxon>Spermatophyta</taxon>
        <taxon>Magnoliopsida</taxon>
        <taxon>eudicotyledons</taxon>
        <taxon>Gunneridae</taxon>
        <taxon>Pentapetalae</taxon>
        <taxon>rosids</taxon>
        <taxon>malvids</taxon>
        <taxon>Malvales</taxon>
        <taxon>Malvaceae</taxon>
        <taxon>Malvoideae</taxon>
        <taxon>Hibiscus</taxon>
    </lineage>
</organism>